<comment type="caution">
    <text evidence="1">The sequence shown here is derived from an EMBL/GenBank/DDBJ whole genome shotgun (WGS) entry which is preliminary data.</text>
</comment>
<protein>
    <submittedName>
        <fullName evidence="1">Uncharacterized protein</fullName>
    </submittedName>
</protein>
<dbReference type="Proteomes" id="UP000256328">
    <property type="component" value="Unassembled WGS sequence"/>
</dbReference>
<dbReference type="AlphaFoldDB" id="A0A3D8QQT3"/>
<dbReference type="EMBL" id="PDLN01000016">
    <property type="protein sequence ID" value="RDW64176.1"/>
    <property type="molecule type" value="Genomic_DNA"/>
</dbReference>
<sequence length="124" mass="13527">MAEAAKDRRSRSQLGVLIPGAIDEMHTDISDGREAALETIEEDDLPYVLHFERDQRQHAPCDVRGHEDVLGREDGQQRGPGHLADGIDDEVGGGEVIVVLTLEAEAFFHTADIGRSVTCPAEPE</sequence>
<reference evidence="1 2" key="1">
    <citation type="journal article" date="2018" name="IMA Fungus">
        <title>IMA Genome-F 9: Draft genome sequence of Annulohypoxylon stygium, Aspergillus mulundensis, Berkeleyomyces basicola (syn. Thielaviopsis basicola), Ceratocystis smalleyi, two Cercospora beticola strains, Coleophoma cylindrospora, Fusarium fracticaudum, Phialophora cf. hyalina, and Morchella septimelata.</title>
        <authorList>
            <person name="Wingfield B.D."/>
            <person name="Bills G.F."/>
            <person name="Dong Y."/>
            <person name="Huang W."/>
            <person name="Nel W.J."/>
            <person name="Swalarsk-Parry B.S."/>
            <person name="Vaghefi N."/>
            <person name="Wilken P.M."/>
            <person name="An Z."/>
            <person name="de Beer Z.W."/>
            <person name="De Vos L."/>
            <person name="Chen L."/>
            <person name="Duong T.A."/>
            <person name="Gao Y."/>
            <person name="Hammerbacher A."/>
            <person name="Kikkert J.R."/>
            <person name="Li Y."/>
            <person name="Li H."/>
            <person name="Li K."/>
            <person name="Li Q."/>
            <person name="Liu X."/>
            <person name="Ma X."/>
            <person name="Naidoo K."/>
            <person name="Pethybridge S.J."/>
            <person name="Sun J."/>
            <person name="Steenkamp E.T."/>
            <person name="van der Nest M.A."/>
            <person name="van Wyk S."/>
            <person name="Wingfield M.J."/>
            <person name="Xiong C."/>
            <person name="Yue Q."/>
            <person name="Zhang X."/>
        </authorList>
    </citation>
    <scope>NUCLEOTIDE SEQUENCE [LARGE SCALE GENOMIC DNA]</scope>
    <source>
        <strain evidence="1 2">BP5796</strain>
    </source>
</reference>
<evidence type="ECO:0000313" key="1">
    <source>
        <dbReference type="EMBL" id="RDW64176.1"/>
    </source>
</evidence>
<evidence type="ECO:0000313" key="2">
    <source>
        <dbReference type="Proteomes" id="UP000256328"/>
    </source>
</evidence>
<accession>A0A3D8QQT3</accession>
<organism evidence="1 2">
    <name type="scientific">Coleophoma crateriformis</name>
    <dbReference type="NCBI Taxonomy" id="565419"/>
    <lineage>
        <taxon>Eukaryota</taxon>
        <taxon>Fungi</taxon>
        <taxon>Dikarya</taxon>
        <taxon>Ascomycota</taxon>
        <taxon>Pezizomycotina</taxon>
        <taxon>Leotiomycetes</taxon>
        <taxon>Helotiales</taxon>
        <taxon>Dermateaceae</taxon>
        <taxon>Coleophoma</taxon>
    </lineage>
</organism>
<proteinExistence type="predicted"/>
<gene>
    <name evidence="1" type="ORF">BP5796_10678</name>
</gene>
<name>A0A3D8QQT3_9HELO</name>
<keyword evidence="2" id="KW-1185">Reference proteome</keyword>